<keyword evidence="12" id="KW-1133">Transmembrane helix</keyword>
<name>A0A0U1LQ11_TALIS</name>
<evidence type="ECO:0000259" key="18">
    <source>
        <dbReference type="Pfam" id="PF23797"/>
    </source>
</evidence>
<dbReference type="GO" id="GO:0045277">
    <property type="term" value="C:respiratory chain complex IV"/>
    <property type="evidence" value="ECO:0007669"/>
    <property type="project" value="InterPro"/>
</dbReference>
<evidence type="ECO:0000256" key="8">
    <source>
        <dbReference type="ARBA" id="ARBA00022692"/>
    </source>
</evidence>
<dbReference type="GO" id="GO:0042802">
    <property type="term" value="F:identical protein binding"/>
    <property type="evidence" value="ECO:0007669"/>
    <property type="project" value="EnsemblFungi"/>
</dbReference>
<evidence type="ECO:0000256" key="16">
    <source>
        <dbReference type="SAM" id="MobiDB-lite"/>
    </source>
</evidence>
<feature type="region of interest" description="Disordered" evidence="16">
    <location>
        <begin position="1368"/>
        <end position="1397"/>
    </location>
</feature>
<evidence type="ECO:0000256" key="14">
    <source>
        <dbReference type="ARBA" id="ARBA00023136"/>
    </source>
</evidence>
<dbReference type="Gene3D" id="4.10.49.10">
    <property type="entry name" value="Cytochrome c oxidase subunit VIIc"/>
    <property type="match status" value="1"/>
</dbReference>
<dbReference type="OrthoDB" id="40048at2759"/>
<evidence type="ECO:0000256" key="1">
    <source>
        <dbReference type="ARBA" id="ARBA00004434"/>
    </source>
</evidence>
<gene>
    <name evidence="22" type="ORF">PISL3812_02482</name>
</gene>
<evidence type="ECO:0000256" key="12">
    <source>
        <dbReference type="ARBA" id="ARBA00022989"/>
    </source>
</evidence>
<dbReference type="Pfam" id="PF23925">
    <property type="entry name" value="A-sol_ELP1"/>
    <property type="match status" value="1"/>
</dbReference>
<comment type="pathway">
    <text evidence="4">tRNA modification; 5-methoxycarbonylmethyl-2-thiouridine-tRNA biosynthesis.</text>
</comment>
<evidence type="ECO:0000256" key="15">
    <source>
        <dbReference type="ARBA" id="ARBA00071004"/>
    </source>
</evidence>
<feature type="domain" description="ELP1 alpha-solenoid" evidence="20">
    <location>
        <begin position="799"/>
        <end position="1009"/>
    </location>
</feature>
<organism evidence="22 23">
    <name type="scientific">Talaromyces islandicus</name>
    <name type="common">Penicillium islandicum</name>
    <dbReference type="NCBI Taxonomy" id="28573"/>
    <lineage>
        <taxon>Eukaryota</taxon>
        <taxon>Fungi</taxon>
        <taxon>Dikarya</taxon>
        <taxon>Ascomycota</taxon>
        <taxon>Pezizomycotina</taxon>
        <taxon>Eurotiomycetes</taxon>
        <taxon>Eurotiomycetidae</taxon>
        <taxon>Eurotiales</taxon>
        <taxon>Trichocomaceae</taxon>
        <taxon>Talaromyces</taxon>
        <taxon>Talaromyces sect. Islandici</taxon>
    </lineage>
</organism>
<dbReference type="OMA" id="WRESLYC"/>
<dbReference type="PANTHER" id="PTHR12747">
    <property type="entry name" value="ELONGATOR COMPLEX PROTEIN 1"/>
    <property type="match status" value="1"/>
</dbReference>
<evidence type="ECO:0000256" key="6">
    <source>
        <dbReference type="ARBA" id="ARBA00010514"/>
    </source>
</evidence>
<dbReference type="PANTHER" id="PTHR12747:SF0">
    <property type="entry name" value="ELONGATOR COMPLEX PROTEIN 1"/>
    <property type="match status" value="1"/>
</dbReference>
<dbReference type="Pfam" id="PF02935">
    <property type="entry name" value="COX7C"/>
    <property type="match status" value="1"/>
</dbReference>
<comment type="pathway">
    <text evidence="3">Energy metabolism; oxidative phosphorylation.</text>
</comment>
<dbReference type="GO" id="GO:0005829">
    <property type="term" value="C:cytosol"/>
    <property type="evidence" value="ECO:0007669"/>
    <property type="project" value="TreeGrafter"/>
</dbReference>
<proteinExistence type="inferred from homology"/>
<dbReference type="GO" id="GO:0006357">
    <property type="term" value="P:regulation of transcription by RNA polymerase II"/>
    <property type="evidence" value="ECO:0007669"/>
    <property type="project" value="EnsemblFungi"/>
</dbReference>
<dbReference type="Pfam" id="PF23878">
    <property type="entry name" value="TPR_ELP1"/>
    <property type="match status" value="1"/>
</dbReference>
<evidence type="ECO:0000256" key="10">
    <source>
        <dbReference type="ARBA" id="ARBA00022792"/>
    </source>
</evidence>
<evidence type="ECO:0000256" key="4">
    <source>
        <dbReference type="ARBA" id="ARBA00005043"/>
    </source>
</evidence>
<feature type="domain" description="ELP1 first N-terminal beta-propeller" evidence="17">
    <location>
        <begin position="108"/>
        <end position="470"/>
    </location>
</feature>
<dbReference type="GO" id="GO:0002926">
    <property type="term" value="P:tRNA wobble base 5-methoxycarbonylmethyl-2-thiouridinylation"/>
    <property type="evidence" value="ECO:0007669"/>
    <property type="project" value="TreeGrafter"/>
</dbReference>
<evidence type="ECO:0000259" key="21">
    <source>
        <dbReference type="Pfam" id="PF23936"/>
    </source>
</evidence>
<evidence type="ECO:0000256" key="11">
    <source>
        <dbReference type="ARBA" id="ARBA00022946"/>
    </source>
</evidence>
<evidence type="ECO:0000259" key="17">
    <source>
        <dbReference type="Pfam" id="PF04762"/>
    </source>
</evidence>
<dbReference type="UniPathway" id="UPA00705"/>
<keyword evidence="8" id="KW-0812">Transmembrane</keyword>
<feature type="domain" description="ELP1 N-terminal second beta-propeller" evidence="18">
    <location>
        <begin position="508"/>
        <end position="775"/>
    </location>
</feature>
<reference evidence="22 23" key="1">
    <citation type="submission" date="2015-04" db="EMBL/GenBank/DDBJ databases">
        <authorList>
            <person name="Syromyatnikov M.Y."/>
            <person name="Popov V.N."/>
        </authorList>
    </citation>
    <scope>NUCLEOTIDE SEQUENCE [LARGE SCALE GENOMIC DNA]</scope>
    <source>
        <strain evidence="22">WF-38-12</strain>
    </source>
</reference>
<keyword evidence="23" id="KW-1185">Reference proteome</keyword>
<dbReference type="FunFam" id="4.10.49.10:FF:000001">
    <property type="entry name" value="Cytochrome c oxidase subunit 7C"/>
    <property type="match status" value="1"/>
</dbReference>
<dbReference type="Proteomes" id="UP000054383">
    <property type="component" value="Unassembled WGS sequence"/>
</dbReference>
<feature type="compositionally biased region" description="Polar residues" evidence="16">
    <location>
        <begin position="1371"/>
        <end position="1396"/>
    </location>
</feature>
<evidence type="ECO:0000259" key="20">
    <source>
        <dbReference type="Pfam" id="PF23925"/>
    </source>
</evidence>
<dbReference type="InterPro" id="IPR004202">
    <property type="entry name" value="COX7C/Cox8"/>
</dbReference>
<protein>
    <recommendedName>
        <fullName evidence="15">Cytochrome c oxidase subunit 8, mitochondrial</fullName>
    </recommendedName>
</protein>
<evidence type="ECO:0000256" key="3">
    <source>
        <dbReference type="ARBA" id="ARBA00004673"/>
    </source>
</evidence>
<evidence type="ECO:0000256" key="9">
    <source>
        <dbReference type="ARBA" id="ARBA00022694"/>
    </source>
</evidence>
<dbReference type="InterPro" id="IPR056165">
    <property type="entry name" value="Beta-prop_ELP1_2nd"/>
</dbReference>
<dbReference type="GO" id="GO:0000049">
    <property type="term" value="F:tRNA binding"/>
    <property type="evidence" value="ECO:0007669"/>
    <property type="project" value="EnsemblFungi"/>
</dbReference>
<comment type="subcellular location">
    <subcellularLocation>
        <location evidence="2">Cytoplasm</location>
    </subcellularLocation>
    <subcellularLocation>
        <location evidence="1">Mitochondrion inner membrane</location>
        <topology evidence="1">Single-pass membrane protein</topology>
    </subcellularLocation>
</comment>
<keyword evidence="13" id="KW-0496">Mitochondrion</keyword>
<feature type="domain" description="ELP1 three-helical bundle" evidence="21">
    <location>
        <begin position="1187"/>
        <end position="1363"/>
    </location>
</feature>
<evidence type="ECO:0000256" key="5">
    <source>
        <dbReference type="ARBA" id="ARBA00006086"/>
    </source>
</evidence>
<dbReference type="Pfam" id="PF04762">
    <property type="entry name" value="Beta-prop_ELP1_1st"/>
    <property type="match status" value="1"/>
</dbReference>
<dbReference type="GO" id="GO:0005743">
    <property type="term" value="C:mitochondrial inner membrane"/>
    <property type="evidence" value="ECO:0007669"/>
    <property type="project" value="UniProtKB-SubCell"/>
</dbReference>
<evidence type="ECO:0000256" key="2">
    <source>
        <dbReference type="ARBA" id="ARBA00004496"/>
    </source>
</evidence>
<evidence type="ECO:0000259" key="19">
    <source>
        <dbReference type="Pfam" id="PF23878"/>
    </source>
</evidence>
<dbReference type="InterPro" id="IPR036636">
    <property type="entry name" value="COX7C/Cox8_sf"/>
</dbReference>
<dbReference type="GO" id="GO:0033588">
    <property type="term" value="C:elongator holoenzyme complex"/>
    <property type="evidence" value="ECO:0007669"/>
    <property type="project" value="EnsemblFungi"/>
</dbReference>
<dbReference type="GO" id="GO:0005634">
    <property type="term" value="C:nucleus"/>
    <property type="evidence" value="ECO:0007669"/>
    <property type="project" value="EnsemblFungi"/>
</dbReference>
<comment type="similarity">
    <text evidence="6">Belongs to the cytochrome c oxidase VIIc family.</text>
</comment>
<dbReference type="SUPFAM" id="SSF82171">
    <property type="entry name" value="DPP6 N-terminal domain-like"/>
    <property type="match status" value="1"/>
</dbReference>
<dbReference type="Pfam" id="PF23936">
    <property type="entry name" value="HB_ELP1"/>
    <property type="match status" value="1"/>
</dbReference>
<evidence type="ECO:0000256" key="13">
    <source>
        <dbReference type="ARBA" id="ARBA00023128"/>
    </source>
</evidence>
<keyword evidence="10" id="KW-0999">Mitochondrion inner membrane</keyword>
<evidence type="ECO:0000313" key="23">
    <source>
        <dbReference type="Proteomes" id="UP000054383"/>
    </source>
</evidence>
<dbReference type="InterPro" id="IPR056164">
    <property type="entry name" value="Beta-prop_ELP1_1st"/>
</dbReference>
<dbReference type="Pfam" id="PF23797">
    <property type="entry name" value="Beta-prop_ELP1_2nd"/>
    <property type="match status" value="1"/>
</dbReference>
<dbReference type="InterPro" id="IPR006849">
    <property type="entry name" value="Elp1"/>
</dbReference>
<keyword evidence="11" id="KW-0809">Transit peptide</keyword>
<dbReference type="InterPro" id="IPR056169">
    <property type="entry name" value="HB_ELP1"/>
</dbReference>
<dbReference type="InterPro" id="IPR056166">
    <property type="entry name" value="TPR_ELP1"/>
</dbReference>
<keyword evidence="14" id="KW-0472">Membrane</keyword>
<feature type="domain" description="ELP1 TPR" evidence="19">
    <location>
        <begin position="1017"/>
        <end position="1178"/>
    </location>
</feature>
<dbReference type="GO" id="GO:0006123">
    <property type="term" value="P:mitochondrial electron transport, cytochrome c to oxygen"/>
    <property type="evidence" value="ECO:0007669"/>
    <property type="project" value="InterPro"/>
</dbReference>
<keyword evidence="7" id="KW-0963">Cytoplasm</keyword>
<accession>A0A0U1LQ11</accession>
<sequence length="1431" mass="159703">MPLTLDLANLQTPLPPSIKMLASSVTRARLANSLVARRGFSTTRTQLASPYHYAEGPRSNIPFNPKTRFFAVRYWAFMITGFGTPFAIAGKYQAQCILRLLCVLIEDMRNLKSVRLAEVHIQTELPLTATAWDAVSDSIICTVGPAADDPAIHLQRLHQGLTSPASLDDLEAIASWDAPCPLPDLPCDRVLSLQYFADNLTAILVLEGGDIVIVREEPQPGENKIEILGSVDVGITAAAWSPDEELLAITTRANTLLYMTREFENVAEITFTAEDLKLSRHVSVGWGKKETQFQGKRAKALRDPTMPEKVDEGKISDYDDSRTTITWRGDGAYVAVNSIEVGIRRVVRVYSREGSLDSVSEPVDGLEGALSWRPAGNIIAGIQRLDDRIDVVFFERNGLRHGQFTLRLSEEERTTCATDLKLDWNIDSTVLAVRFKDRIQLWTMGNYHYYLKQEIPIPEGGVNFFRWHQEEVLRFISASANSIMDSDWVFDVCHGSTVVPHDIGAVGVIDGKILKLTPLRLAGVPPPMAHCEVNVDSNIVDVAFSHSGARIAILTQDSLSVFAWSVKSRPLPAPLLESSSPLSQTPDCRPRQIAFLGESEVYILSHFGPSDCRIERTTLETRETTLAYTASEGERIYSIFSNLEHDKLWFSKSSETSRARTYSSLALAEGNSLEITPFVGKSPTLHTHWASSIRISGDQDILILLTRTGALYANQRLLAKNCTSFITTQAHILFTTTQHLLKFVHITDVEDMEVPADTPETDERCRSIERGGRIVTVTPSNFAVTLQMPRGNLETIYPRALVLAGIRSFIDAKNYRSAYLACRSQMVDMNILHDYAPRQFMENIPLFITQVKKIEYIDEFLSRLQEDDVSQTLYKDTLKLSKVEAEAAVQTSTNGTTSKPVFKGSKVNRICDAFLSVLKNKIDTNLQNLITAHVCKSPPDLDAGLQIVANLRVQNPEQADEAVEHMCFLTDAHHLYNNALGLYDLELTILVAQQAQKDPREYLPFLRNLQSLPELRRKFEIDNFLGRSSKALKHLHALNSYDELKQYTVKHSLYRETMELYKYQPENLREMTHLYADYLYQQNNYKEAAIAYESLGIYEEAYKSYQIAHYWRESLFSAIMVPLSESDLHDHALSLATTLVEEDKDYISAAQIHADHLRDYATAARLFCRGSRFSEATRLLAVNGLRDLIPDIVDAGLAEAMGSTTDFLADCRAQLNAQVPRIRELREKRAADPLAYFGGDPSNINADGTGADIPDNVSLAPTDASTAAGKSMFTRYTGGTSMSRRTSKTRRREERKRAAGRKGTVYEEEYLVNSVRRLIERVNSTFDEVTALVEGLLRRGMRERAMAVEKALQEVLSMCTDSLEVFDSEESAQNGSSGDAALPSSSTDQAGVQQQPPALGGEAVFLDSLQGQTQKRAAPVVREFAKLSLLG</sequence>
<dbReference type="InterPro" id="IPR056167">
    <property type="entry name" value="A-sol_ELP1"/>
</dbReference>
<feature type="region of interest" description="Disordered" evidence="16">
    <location>
        <begin position="1274"/>
        <end position="1301"/>
    </location>
</feature>
<dbReference type="UniPathway" id="UPA00988"/>
<dbReference type="STRING" id="28573.A0A0U1LQ11"/>
<evidence type="ECO:0000313" key="22">
    <source>
        <dbReference type="EMBL" id="CRG85418.1"/>
    </source>
</evidence>
<evidence type="ECO:0000256" key="7">
    <source>
        <dbReference type="ARBA" id="ARBA00022490"/>
    </source>
</evidence>
<dbReference type="EMBL" id="CVMT01000002">
    <property type="protein sequence ID" value="CRG85418.1"/>
    <property type="molecule type" value="Genomic_DNA"/>
</dbReference>
<keyword evidence="9" id="KW-0819">tRNA processing</keyword>
<comment type="similarity">
    <text evidence="5">Belongs to the ELP1/IKA1 family.</text>
</comment>
<dbReference type="PIRSF" id="PIRSF017233">
    <property type="entry name" value="IKAP"/>
    <property type="match status" value="1"/>
</dbReference>